<organism evidence="1">
    <name type="scientific">Penicillium chrysogenum</name>
    <name type="common">Penicillium notatum</name>
    <dbReference type="NCBI Taxonomy" id="5076"/>
    <lineage>
        <taxon>Eukaryota</taxon>
        <taxon>Fungi</taxon>
        <taxon>Dikarya</taxon>
        <taxon>Ascomycota</taxon>
        <taxon>Pezizomycotina</taxon>
        <taxon>Eurotiomycetes</taxon>
        <taxon>Eurotiomycetidae</taxon>
        <taxon>Eurotiales</taxon>
        <taxon>Aspergillaceae</taxon>
        <taxon>Penicillium</taxon>
        <taxon>Penicillium chrysogenum species complex</taxon>
    </lineage>
</organism>
<evidence type="ECO:0000313" key="1">
    <source>
        <dbReference type="EMBL" id="KZN84836.1"/>
    </source>
</evidence>
<sequence>MRLPISNYEPGAEKATSRVAVDFASIADAATGCINQGISSWWVARKKSSALFVERDVDMDDTAPIAACASLIEDMLMAMKMSEFEDINGFIGSPEWFEEDIAHGNF</sequence>
<protein>
    <submittedName>
        <fullName evidence="1">Uncharacterized protein</fullName>
    </submittedName>
</protein>
<accession>A0A167QJD4</accession>
<name>A0A167QJD4_PENCH</name>
<dbReference type="EMBL" id="CM002800">
    <property type="protein sequence ID" value="KZN84836.1"/>
    <property type="molecule type" value="Genomic_DNA"/>
</dbReference>
<gene>
    <name evidence="1" type="ORF">EN45_089950</name>
</gene>
<proteinExistence type="predicted"/>
<dbReference type="Proteomes" id="UP000076449">
    <property type="component" value="Chromosome III"/>
</dbReference>
<dbReference type="AlphaFoldDB" id="A0A167QJD4"/>
<reference evidence="1" key="1">
    <citation type="journal article" date="2014" name="Genome Announc.">
        <title>Complete sequencing and chromosome-scale genome assembly of the industrial progenitor strain P2niaD18 from the penicillin producer Penicillium chrysogenum.</title>
        <authorList>
            <person name="Specht T."/>
            <person name="Dahlmann T.A."/>
            <person name="Zadra I."/>
            <person name="Kurnsteiner H."/>
            <person name="Kuck U."/>
        </authorList>
    </citation>
    <scope>NUCLEOTIDE SEQUENCE [LARGE SCALE GENOMIC DNA]</scope>
    <source>
        <strain evidence="1">P2niaD18</strain>
    </source>
</reference>